<comment type="similarity">
    <text evidence="2 5">Belongs to the HSF family.</text>
</comment>
<dbReference type="VEuPathDB" id="FungiDB:CTMYA2_053050"/>
<feature type="region of interest" description="Disordered" evidence="6">
    <location>
        <begin position="639"/>
        <end position="671"/>
    </location>
</feature>
<protein>
    <submittedName>
        <fullName evidence="8">Heat-shock related protein Hsr1</fullName>
    </submittedName>
</protein>
<proteinExistence type="inferred from homology"/>
<keyword evidence="3" id="KW-0238">DNA-binding</keyword>
<feature type="region of interest" description="Disordered" evidence="6">
    <location>
        <begin position="382"/>
        <end position="452"/>
    </location>
</feature>
<dbReference type="InterPro" id="IPR000232">
    <property type="entry name" value="HSF_DNA-bd"/>
</dbReference>
<feature type="domain" description="HSF-type DNA-binding" evidence="7">
    <location>
        <begin position="62"/>
        <end position="86"/>
    </location>
</feature>
<dbReference type="GO" id="GO:0043565">
    <property type="term" value="F:sequence-specific DNA binding"/>
    <property type="evidence" value="ECO:0007669"/>
    <property type="project" value="InterPro"/>
</dbReference>
<feature type="compositionally biased region" description="Polar residues" evidence="6">
    <location>
        <begin position="639"/>
        <end position="656"/>
    </location>
</feature>
<organism evidence="8">
    <name type="scientific">Candida tropicalis</name>
    <name type="common">Yeast</name>
    <dbReference type="NCBI Taxonomy" id="5482"/>
    <lineage>
        <taxon>Eukaryota</taxon>
        <taxon>Fungi</taxon>
        <taxon>Dikarya</taxon>
        <taxon>Ascomycota</taxon>
        <taxon>Saccharomycotina</taxon>
        <taxon>Pichiomycetes</taxon>
        <taxon>Debaryomycetaceae</taxon>
        <taxon>Candida/Lodderomyces clade</taxon>
        <taxon>Candida</taxon>
    </lineage>
</organism>
<dbReference type="InterPro" id="IPR036390">
    <property type="entry name" value="WH_DNA-bd_sf"/>
</dbReference>
<dbReference type="Pfam" id="PF00447">
    <property type="entry name" value="HSF_DNA-bind"/>
    <property type="match status" value="1"/>
</dbReference>
<evidence type="ECO:0000259" key="7">
    <source>
        <dbReference type="PROSITE" id="PS00434"/>
    </source>
</evidence>
<dbReference type="Gene3D" id="1.10.10.10">
    <property type="entry name" value="Winged helix-like DNA-binding domain superfamily/Winged helix DNA-binding domain"/>
    <property type="match status" value="1"/>
</dbReference>
<dbReference type="AlphaFoldDB" id="Q9HFN3"/>
<feature type="compositionally biased region" description="Polar residues" evidence="6">
    <location>
        <begin position="315"/>
        <end position="336"/>
    </location>
</feature>
<dbReference type="PANTHER" id="PTHR10015:SF427">
    <property type="entry name" value="HEAT SHOCK FACTOR PROTEIN"/>
    <property type="match status" value="1"/>
</dbReference>
<dbReference type="PRINTS" id="PR00056">
    <property type="entry name" value="HSFDOMAIN"/>
</dbReference>
<dbReference type="SMART" id="SM00415">
    <property type="entry name" value="HSF"/>
    <property type="match status" value="1"/>
</dbReference>
<feature type="compositionally biased region" description="Basic and acidic residues" evidence="6">
    <location>
        <begin position="341"/>
        <end position="350"/>
    </location>
</feature>
<dbReference type="InterPro" id="IPR036388">
    <property type="entry name" value="WH-like_DNA-bd_sf"/>
</dbReference>
<comment type="subcellular location">
    <subcellularLocation>
        <location evidence="1">Nucleus</location>
    </subcellularLocation>
</comment>
<sequence>MSKKSNSTNNPGDPRVKKNAFVHKLYTMLNDPNLSHLIWWTTNNVEGNTFALYPGKEFANCLTRYFKHGNVASFVRQLHMYGFHKVSDPHNSSSSSSALSINHINSPYSMNIVHQHQNNAGGAHNNKDVPPIWEFKHSSGKFKKGDEKSLALIKRRSSSNSSSGSRNNSYNETLTLQNHVHPVPQQPMYQEYPIPQQNITYDPYNLNMNFQQQQPPPPPPQPFMYYNNQPQPVPPPLPPPPPLAANQQQLPTPQFVYGQPYFQYPGSIIPPQSQPQPVPQPPPQAAAPPVPSGVTQFTNFSQFPSPSPQQPISQMMNLQPSQNSASNTPQIQQPTPQHVEPPTKRQDCTPDHVKLESLSKSPHQNSAGYNATLQFRKIWDDNNGPVARQRNPSLLYDPLTTIPPTTTPQQQSKSNEGSSSESILPPPSQLNRSSSLNSVPLPLTSSQPSIMAATPPEMFRRSTTPLLHSLSHSSYNNGNTTSRLSNSIPRNSSPLALSSTTAESTPTPNIVSSSSSQPSTSSGLNIPNVTKKPSLFSSSLQERLRPSVFDIHHNHNHQSGIKSPSTIQDTYSKKNSIVSNTSSIFSNKSSISSIASTNQHGINNNRPSLSSITNSHVKEEVEEEVKREEIVIKNGKSILNNDNSKSWTPMNGNASVAQDREQRSLTESPNLKSEICVPENKKVSVNSLLKDDDNEDKTKMGAKNHHLDFNDNNEVHKSRIVTIEKEEN</sequence>
<feature type="region of interest" description="Disordered" evidence="6">
    <location>
        <begin position="118"/>
        <end position="138"/>
    </location>
</feature>
<feature type="compositionally biased region" description="Low complexity" evidence="6">
    <location>
        <begin position="300"/>
        <end position="314"/>
    </location>
</feature>
<dbReference type="GO" id="GO:0005634">
    <property type="term" value="C:nucleus"/>
    <property type="evidence" value="ECO:0007669"/>
    <property type="project" value="UniProtKB-SubCell"/>
</dbReference>
<dbReference type="PANTHER" id="PTHR10015">
    <property type="entry name" value="HEAT SHOCK TRANSCRIPTION FACTOR"/>
    <property type="match status" value="1"/>
</dbReference>
<name>Q9HFN3_CANTR</name>
<feature type="region of interest" description="Disordered" evidence="6">
    <location>
        <begin position="263"/>
        <end position="350"/>
    </location>
</feature>
<dbReference type="GO" id="GO:0003700">
    <property type="term" value="F:DNA-binding transcription factor activity"/>
    <property type="evidence" value="ECO:0007669"/>
    <property type="project" value="InterPro"/>
</dbReference>
<dbReference type="PROSITE" id="PS00434">
    <property type="entry name" value="HSF_DOMAIN"/>
    <property type="match status" value="1"/>
</dbReference>
<feature type="region of interest" description="Disordered" evidence="6">
    <location>
        <begin position="469"/>
        <end position="538"/>
    </location>
</feature>
<evidence type="ECO:0000256" key="5">
    <source>
        <dbReference type="RuleBase" id="RU004020"/>
    </source>
</evidence>
<evidence type="ECO:0000256" key="4">
    <source>
        <dbReference type="ARBA" id="ARBA00023242"/>
    </source>
</evidence>
<feature type="compositionally biased region" description="Low complexity" evidence="6">
    <location>
        <begin position="504"/>
        <end position="522"/>
    </location>
</feature>
<gene>
    <name evidence="8" type="primary">hsr1</name>
</gene>
<feature type="compositionally biased region" description="Polar residues" evidence="6">
    <location>
        <begin position="429"/>
        <end position="449"/>
    </location>
</feature>
<feature type="compositionally biased region" description="Polar residues" evidence="6">
    <location>
        <begin position="475"/>
        <end position="503"/>
    </location>
</feature>
<evidence type="ECO:0000256" key="3">
    <source>
        <dbReference type="ARBA" id="ARBA00023125"/>
    </source>
</evidence>
<reference evidence="8" key="1">
    <citation type="journal article" date="2001" name="Yeast">
        <title>Identification of Candida tropicalis HSR1, a gene of the heat-shock factor-related family, which confers salt tolerance in Saccharomyces cerevisiae.</title>
        <authorList>
            <person name="Ali R."/>
            <person name="Pascual-Ahuir A."/>
            <person name="Marquez J.A."/>
            <person name="Malik K.A."/>
            <person name="Serrano R."/>
        </authorList>
    </citation>
    <scope>NUCLEOTIDE SEQUENCE</scope>
</reference>
<evidence type="ECO:0000256" key="2">
    <source>
        <dbReference type="ARBA" id="ARBA00006403"/>
    </source>
</evidence>
<evidence type="ECO:0000313" key="8">
    <source>
        <dbReference type="EMBL" id="CAC12663.1"/>
    </source>
</evidence>
<accession>Q9HFN3</accession>
<feature type="compositionally biased region" description="Pro residues" evidence="6">
    <location>
        <begin position="272"/>
        <end position="291"/>
    </location>
</feature>
<evidence type="ECO:0000256" key="6">
    <source>
        <dbReference type="SAM" id="MobiDB-lite"/>
    </source>
</evidence>
<dbReference type="VEuPathDB" id="FungiDB:CTRG_06093"/>
<keyword evidence="4" id="KW-0539">Nucleus</keyword>
<dbReference type="SUPFAM" id="SSF46785">
    <property type="entry name" value="Winged helix' DNA-binding domain"/>
    <property type="match status" value="1"/>
</dbReference>
<feature type="region of interest" description="Disordered" evidence="6">
    <location>
        <begin position="207"/>
        <end position="248"/>
    </location>
</feature>
<feature type="compositionally biased region" description="Low complexity" evidence="6">
    <location>
        <begin position="400"/>
        <end position="422"/>
    </location>
</feature>
<dbReference type="EMBL" id="AJ296093">
    <property type="protein sequence ID" value="CAC12663.1"/>
    <property type="molecule type" value="Genomic_DNA"/>
</dbReference>
<evidence type="ECO:0000256" key="1">
    <source>
        <dbReference type="ARBA" id="ARBA00004123"/>
    </source>
</evidence>
<feature type="compositionally biased region" description="Pro residues" evidence="6">
    <location>
        <begin position="231"/>
        <end position="243"/>
    </location>
</feature>